<name>A0A6L2NDA7_TANCI</name>
<dbReference type="AlphaFoldDB" id="A0A6L2NDA7"/>
<dbReference type="PANTHER" id="PTHR11439:SF496">
    <property type="entry name" value="RNA-DIRECTED DNA POLYMERASE"/>
    <property type="match status" value="1"/>
</dbReference>
<sequence>MTTLVVNNSVFRGLFEKPKLTGPKFIDRNLENLGAYDMLQELKTLFSQQAEQELLQTVREFHACKQKGHSEYDNFVQHYNMHGMRKTVNELHAMLKLHDQTLPKKDAHALHIIKAGKRNCPRYLSELLKNKKLSRGARTSGDDSKPSHEGYRNTIELSVKNNVVPLRSDTIRLVQNGCSFHGLRSEDPNQHLKDFLKLVDSLDLDTWTRFKDLLHKVPHHGIDLKLQVQFFYDHVNLVTRRTIDQSAGGKLRDHNAKESWALLEYLALYDNESWNDPRDFTKSVKAITLPQDVPSTSDPYNMENPEQAFVDYASSRNDEAKGYPKETIGYCFYYPPENKVFVARNAEFLDNSLITQEASGSLDDLEDKISAYDCYVNIMLLFGSDGCDMKSMQNVPYASAVGSISYAVRCTRPDVAFAQNITNRFQHNPGEAHWTISCYTDAGYLTDADDLESQIGYVFVLNGGAVNWKSSKQSIFATSSAEAEYIAASDTSKKAIWVKKFIYGESRCVCLQPYGLQDALSYTLI</sequence>
<gene>
    <name evidence="1" type="ORF">Tci_056181</name>
</gene>
<evidence type="ECO:0000313" key="1">
    <source>
        <dbReference type="EMBL" id="GEU84203.1"/>
    </source>
</evidence>
<reference evidence="1" key="1">
    <citation type="journal article" date="2019" name="Sci. Rep.">
        <title>Draft genome of Tanacetum cinerariifolium, the natural source of mosquito coil.</title>
        <authorList>
            <person name="Yamashiro T."/>
            <person name="Shiraishi A."/>
            <person name="Satake H."/>
            <person name="Nakayama K."/>
        </authorList>
    </citation>
    <scope>NUCLEOTIDE SEQUENCE</scope>
</reference>
<protein>
    <submittedName>
        <fullName evidence="1">Retrovirus-related Pol polyprotein from transposon TNT 1-94</fullName>
    </submittedName>
</protein>
<dbReference type="PANTHER" id="PTHR11439">
    <property type="entry name" value="GAG-POL-RELATED RETROTRANSPOSON"/>
    <property type="match status" value="1"/>
</dbReference>
<comment type="caution">
    <text evidence="1">The sequence shown here is derived from an EMBL/GenBank/DDBJ whole genome shotgun (WGS) entry which is preliminary data.</text>
</comment>
<accession>A0A6L2NDA7</accession>
<dbReference type="EMBL" id="BKCJ010008841">
    <property type="protein sequence ID" value="GEU84203.1"/>
    <property type="molecule type" value="Genomic_DNA"/>
</dbReference>
<proteinExistence type="predicted"/>
<organism evidence="1">
    <name type="scientific">Tanacetum cinerariifolium</name>
    <name type="common">Dalmatian daisy</name>
    <name type="synonym">Chrysanthemum cinerariifolium</name>
    <dbReference type="NCBI Taxonomy" id="118510"/>
    <lineage>
        <taxon>Eukaryota</taxon>
        <taxon>Viridiplantae</taxon>
        <taxon>Streptophyta</taxon>
        <taxon>Embryophyta</taxon>
        <taxon>Tracheophyta</taxon>
        <taxon>Spermatophyta</taxon>
        <taxon>Magnoliopsida</taxon>
        <taxon>eudicotyledons</taxon>
        <taxon>Gunneridae</taxon>
        <taxon>Pentapetalae</taxon>
        <taxon>asterids</taxon>
        <taxon>campanulids</taxon>
        <taxon>Asterales</taxon>
        <taxon>Asteraceae</taxon>
        <taxon>Asteroideae</taxon>
        <taxon>Anthemideae</taxon>
        <taxon>Anthemidinae</taxon>
        <taxon>Tanacetum</taxon>
    </lineage>
</organism>
<dbReference type="CDD" id="cd09272">
    <property type="entry name" value="RNase_HI_RT_Ty1"/>
    <property type="match status" value="1"/>
</dbReference>